<feature type="coiled-coil region" evidence="12">
    <location>
        <begin position="1702"/>
        <end position="1729"/>
    </location>
</feature>
<keyword evidence="8 12" id="KW-0175">Coiled coil</keyword>
<dbReference type="GO" id="GO:0005634">
    <property type="term" value="C:nucleus"/>
    <property type="evidence" value="ECO:0007669"/>
    <property type="project" value="UniProtKB-SubCell"/>
</dbReference>
<feature type="domain" description="Ig-like" evidence="14">
    <location>
        <begin position="4116"/>
        <end position="4154"/>
    </location>
</feature>
<evidence type="ECO:0000256" key="9">
    <source>
        <dbReference type="ARBA" id="ARBA00023157"/>
    </source>
</evidence>
<dbReference type="GO" id="GO:0055013">
    <property type="term" value="P:cardiac muscle cell development"/>
    <property type="evidence" value="ECO:0007669"/>
    <property type="project" value="UniProtKB-ARBA"/>
</dbReference>
<dbReference type="FunFam" id="2.60.40.10:FF:001213">
    <property type="entry name" value="titin isoform X1"/>
    <property type="match status" value="1"/>
</dbReference>
<evidence type="ECO:0000256" key="13">
    <source>
        <dbReference type="SAM" id="MobiDB-lite"/>
    </source>
</evidence>
<gene>
    <name evidence="15" type="ORF">N311_07968</name>
</gene>
<feature type="region of interest" description="Disordered" evidence="13">
    <location>
        <begin position="246"/>
        <end position="329"/>
    </location>
</feature>
<feature type="domain" description="Ig-like" evidence="14">
    <location>
        <begin position="3178"/>
        <end position="3266"/>
    </location>
</feature>
<dbReference type="SMART" id="SM00406">
    <property type="entry name" value="IGv"/>
    <property type="match status" value="5"/>
</dbReference>
<feature type="domain" description="Ig-like" evidence="14">
    <location>
        <begin position="2961"/>
        <end position="3049"/>
    </location>
</feature>
<dbReference type="InterPro" id="IPR036179">
    <property type="entry name" value="Ig-like_dom_sf"/>
</dbReference>
<dbReference type="SUPFAM" id="SSF48726">
    <property type="entry name" value="Immunoglobulin"/>
    <property type="match status" value="35"/>
</dbReference>
<protein>
    <submittedName>
        <fullName evidence="15">Titin</fullName>
    </submittedName>
</protein>
<feature type="domain" description="Ig-like" evidence="14">
    <location>
        <begin position="104"/>
        <end position="192"/>
    </location>
</feature>
<feature type="compositionally biased region" description="Low complexity" evidence="13">
    <location>
        <begin position="1144"/>
        <end position="1161"/>
    </location>
</feature>
<dbReference type="Pfam" id="PF09042">
    <property type="entry name" value="Titin_Z"/>
    <property type="match status" value="1"/>
</dbReference>
<evidence type="ECO:0000313" key="15">
    <source>
        <dbReference type="EMBL" id="KFP80410.1"/>
    </source>
</evidence>
<feature type="domain" description="Ig-like" evidence="14">
    <location>
        <begin position="3926"/>
        <end position="4015"/>
    </location>
</feature>
<feature type="domain" description="Ig-like" evidence="14">
    <location>
        <begin position="3832"/>
        <end position="3922"/>
    </location>
</feature>
<dbReference type="FunFam" id="2.60.40.10:FF:001082">
    <property type="entry name" value="Titin novex-3"/>
    <property type="match status" value="1"/>
</dbReference>
<reference evidence="15 16" key="1">
    <citation type="submission" date="2014-04" db="EMBL/GenBank/DDBJ databases">
        <title>Genome evolution of avian class.</title>
        <authorList>
            <person name="Zhang G."/>
            <person name="Li C."/>
        </authorList>
    </citation>
    <scope>NUCLEOTIDE SEQUENCE [LARGE SCALE GENOMIC DNA]</scope>
    <source>
        <strain evidence="15">BGI_N311</strain>
    </source>
</reference>
<proteinExistence type="inferred from homology"/>
<dbReference type="FunFam" id="2.60.40.10:FF:000981">
    <property type="entry name" value="Titin a"/>
    <property type="match status" value="1"/>
</dbReference>
<organism evidence="15 16">
    <name type="scientific">Apaloderma vittatum</name>
    <name type="common">Bar-tailed trogon</name>
    <dbReference type="NCBI Taxonomy" id="57397"/>
    <lineage>
        <taxon>Eukaryota</taxon>
        <taxon>Metazoa</taxon>
        <taxon>Chordata</taxon>
        <taxon>Craniata</taxon>
        <taxon>Vertebrata</taxon>
        <taxon>Euteleostomi</taxon>
        <taxon>Archelosauria</taxon>
        <taxon>Archosauria</taxon>
        <taxon>Dinosauria</taxon>
        <taxon>Saurischia</taxon>
        <taxon>Theropoda</taxon>
        <taxon>Coelurosauria</taxon>
        <taxon>Aves</taxon>
        <taxon>Neognathae</taxon>
        <taxon>Neoaves</taxon>
        <taxon>Telluraves</taxon>
        <taxon>Coraciimorphae</taxon>
        <taxon>Trogoniformes</taxon>
        <taxon>Trogonidae</taxon>
        <taxon>Apaloderma</taxon>
    </lineage>
</organism>
<feature type="domain" description="Ig-like" evidence="14">
    <location>
        <begin position="685"/>
        <end position="773"/>
    </location>
</feature>
<dbReference type="InterPro" id="IPR013098">
    <property type="entry name" value="Ig_I-set"/>
</dbReference>
<evidence type="ECO:0000256" key="5">
    <source>
        <dbReference type="ARBA" id="ARBA00022737"/>
    </source>
</evidence>
<feature type="domain" description="Ig-like" evidence="14">
    <location>
        <begin position="3458"/>
        <end position="3546"/>
    </location>
</feature>
<feature type="domain" description="Ig-like" evidence="14">
    <location>
        <begin position="822"/>
        <end position="910"/>
    </location>
</feature>
<dbReference type="FunFam" id="2.60.40.10:FF:000147">
    <property type="entry name" value="Myosin light chain kinase"/>
    <property type="match status" value="1"/>
</dbReference>
<dbReference type="CDD" id="cd00096">
    <property type="entry name" value="Ig"/>
    <property type="match status" value="7"/>
</dbReference>
<feature type="domain" description="Ig-like" evidence="14">
    <location>
        <begin position="3550"/>
        <end position="3639"/>
    </location>
</feature>
<dbReference type="InterPro" id="IPR003599">
    <property type="entry name" value="Ig_sub"/>
</dbReference>
<keyword evidence="9" id="KW-1015">Disulfide bond</keyword>
<dbReference type="FunFam" id="2.60.40.10:FF:000629">
    <property type="entry name" value="Titin b"/>
    <property type="match status" value="1"/>
</dbReference>
<sequence length="4154" mass="464074">MTTKAPTFTQPLQSVVALEGSAATFEAHISGFPVPEVSWYRDGQVLSAATLPGVQISFSDGRAKLVISTVTEANSGRYTVQATNGSGQATSTAELLVTAGTAPPNFSQRLQSMTARQGSQVRLDVRVTGIPTPVVKFYRDGVEIQSSPDFQILQEGDLYSLIIAEAYPEDSGTYSVNATNNTGRATSTAELLIQGEEEAVPAKKTKTIVSTAQISQTRQARIEKKTETHFDARSLTSVEMVIEGATAQQLPHKAPPRMIPRPTSKSPTPPISAAKAQMARQQSPSPVRQSPSPVRHVRAPTPSPVRSVSPAGRISTSPIRPVKSPSPIRKTQVVTTAGADVLPPWKQEGYTATTEAQMKETRVSTSTTQIKTEERWEGRYGVQEQITVSGAAAGEVAAGAREVRKEPEKTPLPTVIIATDKAKEEERISRAREEISARHEQVHFAHEKTEAGKRAEAVATVVAAVDQARVRSPWETEQADEAYVKQKTLEYGYKEHAVTDHVAAAPAERHVVTKEVKTVYVPPEKHISAPEKKEVYLSTEVRVTTETEKTIHVEHPRPRTASPHFTVSKIAVPRPDHTYEVSIAGSAMATLEKELSATSAVQKITKPVKPPQIKPHEIKIKAEPAASPQFPFGEAAETYKSHYDVEAKRETGVSIKGEAMREEGEAKVTEAARVPVPAEIPATPPTLVSGLKNKTVTEGESVTLECHISGHPQPTVTWYREDYKIESSMDFQITFKAGLARLVIREAFAEDSGRFTCTATNKAGSVSTSCHLHVKVSEEIETRETISEKTVTEEKRYVETKDIVMEDVSAAAEEVSGEPIPPFFIRKPIVHKLVEGGSIIFECQVGGNPKPHVLWKKGGIPLTTGYRYKVSYKRETGECKLEISMTFADDAGEYTIVVRNKHGEASATVSLLEEADYEAYIKSQQEMMYQTQMTAYVQEPKVAEVAPAISYGDFEKEYEKEQALIRKKMAKDTVMVRTFVEDEEFHISSFEERLIKEIELRIIKTTLDELLEEDGEAMMVDISESEAIESGFDLRLKNYRTFEGTGVTFHCKMTGYPLPKIAWYKDGKRIRHGERYHMEVLQDGSATLHLPVVLPEDEGIYTAFASNMKGNAICSAKLYVEPVAPTATPGYMPGPEVMRRYRSISPRSPSRSPARSSPSRSPGRRLEDTDEGQLERLYKPVFVLKPTSFKCSQGQTARFDLKVVGRPMPETYWFHNGQQVVNDYTHKIVIKEDGTQSLIIVPAMPDDSGEWAVIAQNRAGKASVSVTLTVEAKEDLVRPHFVERLKNVSVKEGSRLEMAVKATGNPNPDIVWLKNSDIIVPHKYPKIKIEGTKGAAALKIESTARQDAAWYTATAINKAGRDTTRCKVNVEVEHAEPEPERRLIIPKGTYKAKEIAAPELEPLHLRYGQEQWEEGDLYDKEKQQKPFFKKKLSSLRLKQFGPAHFECRLTPIGDPTMVVEWLHDGKPLEAANRLRMINEFGYCSLDYGVAYSRDSGVITCRATNKYGTDHTSATLIVKDEKSLVEESQLPEGRRGLQRIEELERMAHEGALPAVAVDQKEKQKPEIVLVPEPARILEGETARFRCRVTGYPLPKVNWYLNGQLIRKSKRFRLRYDGIYYLDIVDCKSYDTGEVKVTAENPEGFIEHKVRLEIQQREDFRSVLRRAPEPKHEPVVPEAGKLLFEVQKVDKPAEATTKEVVKLKRAERITHEKLSEESEELRSKFKRRTEEGYYEAITAVELKSRKKDESYEEMLKKTKEELLHWTKEIPEEEKKALPPEGKITIPTFKPEKVELSPSMEAPKIFERIQSQTVAQGTDAHFRVRVVGKPDPECQWFKNGVQIERTDRVYWYWPEDNVCELVIRDVTSDDSASIMVKAVNIAGETSSHAFLLVQAKHLISFTQKLEDIVAKERDIMATFECETSEPFVKVKWFKDGIEIRSGDKYRMHSDRKAHFLSVLTIEMSDADDYSCALVEDESIKTTAKLTVEGAVIEFIKELEDVEVPESFSGELECEVSPEDVEGKWYHGDVELSSNHKYVIASRRGRQILTIKDVNKDDQGEYSFVVDGKRTHCNLKMKPRPMAILQGLTDQRVCEGDIVQLEVKVSLENVEGVWMKDGHEIQSSDRIHIVLDKQSHMLLIEDATKEDSGDYSFSVPDLELSTTGRITVYSVEIVVPLKDTHVVEGTKAILESKVSAPDVSSSKWYLNDHQIKPDDRVQAVCKGTKQRLVLTRTHASDQGRYKLMVGKVETSCNLTVEEIEIIRGLHDITCTETQNVSFEVELSHSGIDVIWHFKGEEIKAGPKYKIEAHGKIYKLTVVKMMKDDEGEYIFYAGEKKTSGKLIVAGGAISKPLTDLTVAESQRAVFECEVANPESDGQWLKNGRPLPLTDQYRAESDGVKRRLDIAVTKLDDMGEYSYEIASSKTSAKLKVEAVKIKKTMKNLTVTETQEAVFSVELSHPDVKGALWIKNGVELESNDKYEISVKGTVHTLRIKHCIVTDESVYSFKLGKIGANARLHVETVKIIKKPKDVTALENAVVSFELSVSHDTVPVRWFHKNIELKQSDKYKMISQRKVHKLMLHNISPTDAGEYTALVGQIECKAKLFVETIHITKTMKNIEIPETKTASFECEVSHFNVPAVWLKNGVEIEMSEKFKIVVQGKLHQLNIMNTSSEDSAEYTFVCGNDRVSATLTVKPILITSMLKDINAEEKDTITFEVTVNYEGISYKWLKNGVEIKSTDKCQIRTKKLTHSLSIRNVHFGDAAEYTFVAGKAASSATLYVEARHIEFRKHIKDIKVVEKKRAIFECEVSEPDIQVQWMKDGQELQIGDRMKIQREKYVHRLIIPSTKMSDAGQYTVVAGGNTSSANLIVEGRDVRIRSVHKDIQVIERQRAEIEFEVNEDDIEPQWYKDGIEINFQYEERYSYVVERRVHRMSIFETTYSDAGEYTFVAGRNRSSVVLYVNAPEPPRIIQELEPTTVESGKPARFCAMISGKPQPKISWYKDDQQLSPGFKCKFLHDAQEYTLLLIETFPEDAAVYTCEAKNDYGVATTSASLSVEIPEVVSPELEMPVYPPAVIIPLRDAVTSEGQSACFQCRVTGTDLKVSWYSKEKEIKPSRFFRMTQFEDTYQLEIAEAYPEDEGIYTFVASNSVGQVTSTATLKLEVPEKVIHEKLEEEIEMEVKVAPILRRRLESLEVAVNHVAKFTCEVETAPNVKFQWYKAGREIYDGDKYSIRTSNYLSTLEILRPQVVDCGEYSCKASNQHGSVSSTAHLTVTEPPSFVKKVDPSYLLTPGDSARLQCKIKGSPEIQVTWFKNNKEIRESNTHRMSFVNSVAVLDILEVKVDDSGSYSCEAVNEVGSDGCTTEVVVKEPPSFIRTLEPAEVVKGTNTILQCEVAGTGPFEISWYKDKKQIRSSKKYRLTSQKAIISLEVSSFNSADVGEYECVIANEVGKCICSATYVLKEPPSFVKKIENVTALAGDSVTLQAVVKGSEPISVVWMKGKDIIQDDNKVRVTFEHGLATLQISGVQLNSGGKYTCVAENDAGSQSCFGELAVKEPAKIIEKSEMIQVTAGEPAVLEYTVTGTPELKTKWFKDGSPLPASKKYRISFKNNIAQLKFYATEMQDSGEYTFEISNDVGISSCTTSFTVLDRTLPPFFTKPLKNIDSIINSSCRLDCKISGSLPMTVSWFKQDTEITSSAKYTVHFAEGSASLEIKHLDASDAGVYICRATNSAGSKESSSTLFIKEPPSFTVEPESQDVLPASTVRFKGTFKGTTPLTVKWFKGDTELVTGGACYIMTEALASYLELYAVKPADSGKYTCKVSNIAGSVTCSANLFVKEPAAFQEKLEPTYLVKKGGYVELTCEVIGTPEIRITWFKDDRELKESDKYRMSFAKSLAILHVMEAETEDSGEYICEAKNDAGKDICSSVVTVKEPATIVDKAVSIDVTEGDPATLQCKFSGTKPITAKWFKDGKELTLGPKYKISITDTVSVLKVLHAEKKDSGEYIFEVHNDVGSSSCSASIDVLDLIIPPKFTKKLKKMDSIKGSFVHLECIVSGSHPITIQWYKDGQEITASEKHKYSFHDNTAFLEINKLEGTDSGSYTCEATNKAGSNQCSGLLTVKEPPTFVRELSPTKVVKGLEATLECEVTGTPPFEVKWLKNNK</sequence>
<accession>A0A091NLN9</accession>
<keyword evidence="16" id="KW-1185">Reference proteome</keyword>
<feature type="domain" description="Ig-like" evidence="14">
    <location>
        <begin position="3066"/>
        <end position="3154"/>
    </location>
</feature>
<keyword evidence="7" id="KW-0067">ATP-binding</keyword>
<dbReference type="FunFam" id="2.60.40.10:FF:000779">
    <property type="entry name" value="Titin b"/>
    <property type="match status" value="1"/>
</dbReference>
<dbReference type="FunFam" id="2.60.40.10:FF:001500">
    <property type="entry name" value="Titin a"/>
    <property type="match status" value="1"/>
</dbReference>
<evidence type="ECO:0000256" key="10">
    <source>
        <dbReference type="ARBA" id="ARBA00023242"/>
    </source>
</evidence>
<dbReference type="FunFam" id="2.60.40.10:FF:001200">
    <property type="entry name" value="Titin a"/>
    <property type="match status" value="1"/>
</dbReference>
<dbReference type="PROSITE" id="PS50835">
    <property type="entry name" value="IG_LIKE"/>
    <property type="match status" value="28"/>
</dbReference>
<evidence type="ECO:0000256" key="3">
    <source>
        <dbReference type="ARBA" id="ARBA00006692"/>
    </source>
</evidence>
<keyword evidence="6" id="KW-0547">Nucleotide-binding</keyword>
<comment type="similarity">
    <text evidence="3">Belongs to the protein kinase superfamily. CAMK Ser/Thr protein kinase family.</text>
</comment>
<evidence type="ECO:0000256" key="2">
    <source>
        <dbReference type="ARBA" id="ARBA00004496"/>
    </source>
</evidence>
<dbReference type="InterPro" id="IPR013783">
    <property type="entry name" value="Ig-like_fold"/>
</dbReference>
<feature type="compositionally biased region" description="Low complexity" evidence="13">
    <location>
        <begin position="280"/>
        <end position="294"/>
    </location>
</feature>
<dbReference type="GO" id="GO:0005524">
    <property type="term" value="F:ATP binding"/>
    <property type="evidence" value="ECO:0007669"/>
    <property type="project" value="UniProtKB-KW"/>
</dbReference>
<keyword evidence="4" id="KW-0963">Cytoplasm</keyword>
<dbReference type="FunFam" id="2.60.40.10:FF:000714">
    <property type="entry name" value="Titin novex-3"/>
    <property type="match status" value="3"/>
</dbReference>
<feature type="domain" description="Ig-like" evidence="14">
    <location>
        <begin position="3271"/>
        <end position="3362"/>
    </location>
</feature>
<keyword evidence="10" id="KW-0539">Nucleus</keyword>
<dbReference type="FunFam" id="2.60.40.10:FF:001098">
    <property type="entry name" value="Titin novex-3"/>
    <property type="match status" value="1"/>
</dbReference>
<feature type="domain" description="Ig-like" evidence="14">
    <location>
        <begin position="6"/>
        <end position="98"/>
    </location>
</feature>
<dbReference type="FunFam" id="2.60.40.10:FF:001430">
    <property type="entry name" value="titin isoform X1"/>
    <property type="match status" value="1"/>
</dbReference>
<feature type="domain" description="Ig-like" evidence="14">
    <location>
        <begin position="1564"/>
        <end position="1651"/>
    </location>
</feature>
<dbReference type="InterPro" id="IPR015129">
    <property type="entry name" value="Titin_Z_rpt"/>
</dbReference>
<dbReference type="InterPro" id="IPR003598">
    <property type="entry name" value="Ig_sub2"/>
</dbReference>
<dbReference type="FunFam" id="2.60.40.10:FF:000697">
    <property type="entry name" value="titin isoform X1"/>
    <property type="match status" value="1"/>
</dbReference>
<feature type="region of interest" description="Disordered" evidence="13">
    <location>
        <begin position="1144"/>
        <end position="1171"/>
    </location>
</feature>
<dbReference type="GO" id="GO:0031674">
    <property type="term" value="C:I band"/>
    <property type="evidence" value="ECO:0007669"/>
    <property type="project" value="UniProtKB-ARBA"/>
</dbReference>
<feature type="domain" description="Ig-like" evidence="14">
    <location>
        <begin position="4023"/>
        <end position="4111"/>
    </location>
</feature>
<dbReference type="Gene3D" id="2.60.40.10">
    <property type="entry name" value="Immunoglobulins"/>
    <property type="match status" value="35"/>
</dbReference>
<evidence type="ECO:0000256" key="7">
    <source>
        <dbReference type="ARBA" id="ARBA00022840"/>
    </source>
</evidence>
<evidence type="ECO:0000256" key="8">
    <source>
        <dbReference type="ARBA" id="ARBA00023054"/>
    </source>
</evidence>
<feature type="domain" description="Ig-like" evidence="14">
    <location>
        <begin position="2602"/>
        <end position="2687"/>
    </location>
</feature>
<dbReference type="FunFam" id="2.60.40.10:FF:001328">
    <property type="entry name" value="titin isoform X1"/>
    <property type="match status" value="1"/>
</dbReference>
<feature type="domain" description="Ig-like" evidence="14">
    <location>
        <begin position="3365"/>
        <end position="3441"/>
    </location>
</feature>
<feature type="non-terminal residue" evidence="15">
    <location>
        <position position="4154"/>
    </location>
</feature>
<keyword evidence="5" id="KW-0677">Repeat</keyword>
<feature type="domain" description="Ig-like" evidence="14">
    <location>
        <begin position="1043"/>
        <end position="1119"/>
    </location>
</feature>
<feature type="domain" description="Ig-like" evidence="14">
    <location>
        <begin position="1896"/>
        <end position="1983"/>
    </location>
</feature>
<keyword evidence="11" id="KW-0393">Immunoglobulin domain</keyword>
<feature type="domain" description="Ig-like" evidence="14">
    <location>
        <begin position="1180"/>
        <end position="1269"/>
    </location>
</feature>
<dbReference type="InterPro" id="IPR007110">
    <property type="entry name" value="Ig-like_dom"/>
</dbReference>
<feature type="domain" description="Ig-like" evidence="14">
    <location>
        <begin position="2342"/>
        <end position="2425"/>
    </location>
</feature>
<comment type="subcellular location">
    <subcellularLocation>
        <location evidence="2">Cytoplasm</location>
    </subcellularLocation>
    <subcellularLocation>
        <location evidence="1">Nucleus</location>
    </subcellularLocation>
</comment>
<evidence type="ECO:0000259" key="14">
    <source>
        <dbReference type="PROSITE" id="PS50835"/>
    </source>
</evidence>
<dbReference type="GO" id="GO:0003007">
    <property type="term" value="P:heart morphogenesis"/>
    <property type="evidence" value="ECO:0007669"/>
    <property type="project" value="UniProtKB-ARBA"/>
</dbReference>
<dbReference type="FunFam" id="2.60.40.10:FF:001382">
    <property type="entry name" value="titin isoform X1"/>
    <property type="match status" value="1"/>
</dbReference>
<feature type="domain" description="Ig-like" evidence="14">
    <location>
        <begin position="2780"/>
        <end position="2863"/>
    </location>
</feature>
<dbReference type="SMART" id="SM00409">
    <property type="entry name" value="IG"/>
    <property type="match status" value="34"/>
</dbReference>
<evidence type="ECO:0000313" key="16">
    <source>
        <dbReference type="Proteomes" id="UP000054244"/>
    </source>
</evidence>
<dbReference type="FunFam" id="2.60.40.10:FF:001089">
    <property type="entry name" value="Titin novex-3"/>
    <property type="match status" value="1"/>
</dbReference>
<dbReference type="Pfam" id="PF07679">
    <property type="entry name" value="I-set"/>
    <property type="match status" value="34"/>
</dbReference>
<feature type="domain" description="Ig-like" evidence="14">
    <location>
        <begin position="2075"/>
        <end position="2168"/>
    </location>
</feature>
<feature type="domain" description="Ig-like" evidence="14">
    <location>
        <begin position="3740"/>
        <end position="3828"/>
    </location>
</feature>
<feature type="domain" description="Ig-like" evidence="14">
    <location>
        <begin position="3646"/>
        <end position="3735"/>
    </location>
</feature>
<dbReference type="PANTHER" id="PTHR47633:SF4">
    <property type="entry name" value="MYOPALLADIN ISOFORM X1"/>
    <property type="match status" value="1"/>
</dbReference>
<dbReference type="FunFam" id="2.60.40.10:FF:000792">
    <property type="entry name" value="titin isoform X1"/>
    <property type="match status" value="2"/>
</dbReference>
<evidence type="ECO:0000256" key="6">
    <source>
        <dbReference type="ARBA" id="ARBA00022741"/>
    </source>
</evidence>
<evidence type="ECO:0000256" key="11">
    <source>
        <dbReference type="ARBA" id="ARBA00023319"/>
    </source>
</evidence>
<evidence type="ECO:0000256" key="4">
    <source>
        <dbReference type="ARBA" id="ARBA00022490"/>
    </source>
</evidence>
<dbReference type="InterPro" id="IPR013106">
    <property type="entry name" value="Ig_V-set"/>
</dbReference>
<feature type="domain" description="Ig-like" evidence="14">
    <location>
        <begin position="1426"/>
        <end position="1516"/>
    </location>
</feature>
<dbReference type="SMART" id="SM00408">
    <property type="entry name" value="IGc2"/>
    <property type="match status" value="25"/>
</dbReference>
<dbReference type="PANTHER" id="PTHR47633">
    <property type="entry name" value="IMMUNOGLOBULIN"/>
    <property type="match status" value="1"/>
</dbReference>
<feature type="domain" description="Ig-like" evidence="14">
    <location>
        <begin position="1800"/>
        <end position="1889"/>
    </location>
</feature>
<feature type="domain" description="Ig-like" evidence="14">
    <location>
        <begin position="1279"/>
        <end position="1369"/>
    </location>
</feature>
<dbReference type="FunFam" id="2.60.40.10:FF:000050">
    <property type="entry name" value="Titin isoform B"/>
    <property type="match status" value="4"/>
</dbReference>
<dbReference type="FunFam" id="2.60.40.10:FF:000107">
    <property type="entry name" value="Myosin, light chain kinase a"/>
    <property type="match status" value="1"/>
</dbReference>
<dbReference type="FunFam" id="2.60.40.10:FF:000022">
    <property type="entry name" value="Cardiac titin"/>
    <property type="match status" value="9"/>
</dbReference>
<name>A0A091NLN9_APAVI</name>
<evidence type="ECO:0000256" key="12">
    <source>
        <dbReference type="SAM" id="Coils"/>
    </source>
</evidence>
<dbReference type="FunFam" id="2.60.40.10:FF:000659">
    <property type="entry name" value="titin isoform X1"/>
    <property type="match status" value="1"/>
</dbReference>
<dbReference type="Proteomes" id="UP000054244">
    <property type="component" value="Unassembled WGS sequence"/>
</dbReference>
<evidence type="ECO:0000256" key="1">
    <source>
        <dbReference type="ARBA" id="ARBA00004123"/>
    </source>
</evidence>
<dbReference type="EMBL" id="KL370950">
    <property type="protein sequence ID" value="KFP80410.1"/>
    <property type="molecule type" value="Genomic_DNA"/>
</dbReference>